<dbReference type="CDD" id="cd04330">
    <property type="entry name" value="RNAP_III_Rpc25_N"/>
    <property type="match status" value="1"/>
</dbReference>
<dbReference type="HOGENOM" id="CLU_073901_1_0_1"/>
<evidence type="ECO:0000256" key="3">
    <source>
        <dbReference type="ARBA" id="ARBA00022478"/>
    </source>
</evidence>
<comment type="subcellular location">
    <subcellularLocation>
        <location evidence="1 6">Nucleus</location>
    </subcellularLocation>
</comment>
<protein>
    <recommendedName>
        <fullName evidence="6">DNA-directed RNA polymerase subunit</fullName>
    </recommendedName>
</protein>
<organism evidence="9 10">
    <name type="scientific">Stachybotrys chartarum (strain CBS 109288 / IBT 7711)</name>
    <name type="common">Toxic black mold</name>
    <name type="synonym">Stilbospora chartarum</name>
    <dbReference type="NCBI Taxonomy" id="1280523"/>
    <lineage>
        <taxon>Eukaryota</taxon>
        <taxon>Fungi</taxon>
        <taxon>Dikarya</taxon>
        <taxon>Ascomycota</taxon>
        <taxon>Pezizomycotina</taxon>
        <taxon>Sordariomycetes</taxon>
        <taxon>Hypocreomycetidae</taxon>
        <taxon>Hypocreales</taxon>
        <taxon>Stachybotryaceae</taxon>
        <taxon>Stachybotrys</taxon>
    </lineage>
</organism>
<dbReference type="InterPro" id="IPR012340">
    <property type="entry name" value="NA-bd_OB-fold"/>
</dbReference>
<accession>A0A084AXJ3</accession>
<dbReference type="Pfam" id="PF08292">
    <property type="entry name" value="RNA_pol_Rbc25"/>
    <property type="match status" value="1"/>
</dbReference>
<keyword evidence="10" id="KW-1185">Reference proteome</keyword>
<dbReference type="Pfam" id="PF03876">
    <property type="entry name" value="SHS2_Rpb7-N"/>
    <property type="match status" value="1"/>
</dbReference>
<evidence type="ECO:0000313" key="10">
    <source>
        <dbReference type="Proteomes" id="UP000028045"/>
    </source>
</evidence>
<evidence type="ECO:0000256" key="6">
    <source>
        <dbReference type="RuleBase" id="RU369086"/>
    </source>
</evidence>
<dbReference type="OrthoDB" id="10256606at2759"/>
<keyword evidence="5 6" id="KW-0539">Nucleus</keyword>
<dbReference type="Gene3D" id="2.40.50.140">
    <property type="entry name" value="Nucleic acid-binding proteins"/>
    <property type="match status" value="1"/>
</dbReference>
<keyword evidence="3 6" id="KW-0240">DNA-directed RNA polymerase</keyword>
<dbReference type="SUPFAM" id="SSF50249">
    <property type="entry name" value="Nucleic acid-binding proteins"/>
    <property type="match status" value="1"/>
</dbReference>
<feature type="domain" description="RNA polymerase Rpb7-like N-terminal" evidence="7">
    <location>
        <begin position="9"/>
        <end position="64"/>
    </location>
</feature>
<dbReference type="InterPro" id="IPR005576">
    <property type="entry name" value="Rpb7-like_N"/>
</dbReference>
<evidence type="ECO:0000256" key="5">
    <source>
        <dbReference type="ARBA" id="ARBA00023242"/>
    </source>
</evidence>
<evidence type="ECO:0000256" key="4">
    <source>
        <dbReference type="ARBA" id="ARBA00023163"/>
    </source>
</evidence>
<evidence type="ECO:0000256" key="2">
    <source>
        <dbReference type="ARBA" id="ARBA00009307"/>
    </source>
</evidence>
<comment type="similarity">
    <text evidence="2">Belongs to the eukaryotic RPB7/RPC8 RNA polymerase subunit family.</text>
</comment>
<dbReference type="PANTHER" id="PTHR12709">
    <property type="entry name" value="DNA-DIRECTED RNA POLYMERASE II, III"/>
    <property type="match status" value="1"/>
</dbReference>
<reference evidence="9 10" key="1">
    <citation type="journal article" date="2014" name="BMC Genomics">
        <title>Comparative genome sequencing reveals chemotype-specific gene clusters in the toxigenic black mold Stachybotrys.</title>
        <authorList>
            <person name="Semeiks J."/>
            <person name="Borek D."/>
            <person name="Otwinowski Z."/>
            <person name="Grishin N.V."/>
        </authorList>
    </citation>
    <scope>NUCLEOTIDE SEQUENCE [LARGE SCALE GENOMIC DNA]</scope>
    <source>
        <strain evidence="10">CBS 109288 / IBT 7711</strain>
    </source>
</reference>
<dbReference type="SUPFAM" id="SSF88798">
    <property type="entry name" value="N-terminal, heterodimerisation domain of RBP7 (RpoE)"/>
    <property type="match status" value="1"/>
</dbReference>
<dbReference type="FunFam" id="2.40.50.140:FF:000221">
    <property type="entry name" value="DNA-directed RNA polymerase III subunit"/>
    <property type="match status" value="1"/>
</dbReference>
<dbReference type="AlphaFoldDB" id="A0A084AXJ3"/>
<dbReference type="InterPro" id="IPR036898">
    <property type="entry name" value="RNA_pol_Rpb7-like_N_sf"/>
</dbReference>
<proteinExistence type="inferred from homology"/>
<evidence type="ECO:0000259" key="7">
    <source>
        <dbReference type="Pfam" id="PF03876"/>
    </source>
</evidence>
<dbReference type="GO" id="GO:0006384">
    <property type="term" value="P:transcription initiation at RNA polymerase III promoter"/>
    <property type="evidence" value="ECO:0007669"/>
    <property type="project" value="TreeGrafter"/>
</dbReference>
<evidence type="ECO:0000256" key="1">
    <source>
        <dbReference type="ARBA" id="ARBA00004123"/>
    </source>
</evidence>
<dbReference type="PANTHER" id="PTHR12709:SF1">
    <property type="entry name" value="DNA-DIRECTED RNA POLYMERASE III SUBUNIT RPC8"/>
    <property type="match status" value="1"/>
</dbReference>
<evidence type="ECO:0000313" key="9">
    <source>
        <dbReference type="EMBL" id="KEY70022.1"/>
    </source>
</evidence>
<sequence length="191" mass="21973">MFILTKIADLVQIAPEDFSKPSMVAIKDNINAKYSNKVIHKIGLCICLYDLLWSSEGLIGHGTGLVNVNAEFRMVVFRPFKGEVMIARIRSSTPSGINLRTDFFDDIFIPFEELPQGAEYNHSEQLWIWNYDGERLFYDNHEIVRFQVIDEEWHDQTPAGPTQAEDTALKTPYRIKGTMAREGLGVCLWWE</sequence>
<dbReference type="GO" id="GO:0005666">
    <property type="term" value="C:RNA polymerase III complex"/>
    <property type="evidence" value="ECO:0007669"/>
    <property type="project" value="TreeGrafter"/>
</dbReference>
<evidence type="ECO:0000259" key="8">
    <source>
        <dbReference type="Pfam" id="PF08292"/>
    </source>
</evidence>
<dbReference type="InterPro" id="IPR045113">
    <property type="entry name" value="Rpb7-like"/>
</dbReference>
<name>A0A084AXJ3_STACB</name>
<dbReference type="EMBL" id="KL648500">
    <property type="protein sequence ID" value="KEY70022.1"/>
    <property type="molecule type" value="Genomic_DNA"/>
</dbReference>
<dbReference type="Gene3D" id="3.30.1490.120">
    <property type="entry name" value="RNA polymerase Rpb7-like, N-terminal domain"/>
    <property type="match status" value="1"/>
</dbReference>
<feature type="domain" description="RNA polymerase III subunit Rpc25" evidence="8">
    <location>
        <begin position="83"/>
        <end position="190"/>
    </location>
</feature>
<gene>
    <name evidence="9" type="ORF">S7711_04037</name>
</gene>
<dbReference type="FunFam" id="3.30.1490.120:FF:000001">
    <property type="entry name" value="DNA-directed RNA polymerase II subunit RPB7"/>
    <property type="match status" value="1"/>
</dbReference>
<keyword evidence="4 6" id="KW-0804">Transcription</keyword>
<comment type="function">
    <text evidence="6">DNA-dependent RNA polymerase which catalyzes the transcription of DNA into RNA using the four ribonucleoside triphosphates as substrates.</text>
</comment>
<dbReference type="InterPro" id="IPR013238">
    <property type="entry name" value="RNA_pol_III_Rbc25"/>
</dbReference>
<dbReference type="Proteomes" id="UP000028045">
    <property type="component" value="Unassembled WGS sequence"/>
</dbReference>